<dbReference type="AlphaFoldDB" id="A0A8J7P8H4"/>
<dbReference type="PANTHER" id="PTHR42865">
    <property type="entry name" value="PROTON/GLUTAMATE-ASPARTATE SYMPORTER"/>
    <property type="match status" value="1"/>
</dbReference>
<evidence type="ECO:0000256" key="1">
    <source>
        <dbReference type="ARBA" id="ARBA00004651"/>
    </source>
</evidence>
<feature type="transmembrane region" description="Helical" evidence="8">
    <location>
        <begin position="234"/>
        <end position="254"/>
    </location>
</feature>
<comment type="subcellular location">
    <subcellularLocation>
        <location evidence="1">Cell membrane</location>
        <topology evidence="1">Multi-pass membrane protein</topology>
    </subcellularLocation>
</comment>
<dbReference type="FunFam" id="1.10.3860.10:FF:000001">
    <property type="entry name" value="C4-dicarboxylate transport protein"/>
    <property type="match status" value="1"/>
</dbReference>
<feature type="transmembrane region" description="Helical" evidence="8">
    <location>
        <begin position="92"/>
        <end position="114"/>
    </location>
</feature>
<organism evidence="9 10">
    <name type="scientific">Candidatus Obscuribacter phosphatis</name>
    <dbReference type="NCBI Taxonomy" id="1906157"/>
    <lineage>
        <taxon>Bacteria</taxon>
        <taxon>Bacillati</taxon>
        <taxon>Candidatus Melainabacteria</taxon>
        <taxon>Candidatus Obscuribacterales</taxon>
        <taxon>Candidatus Obscuribacteraceae</taxon>
        <taxon>Candidatus Obscuribacter</taxon>
    </lineage>
</organism>
<sequence length="418" mass="43993">MSETAVAPAVESKGEEKKKFSLGLTAQIFIGLVVGITVGRFFPNIGMAMAPGADVFLHLIKSIIAPLVFATLVVGIAGSSHGHSLGRLGFRCFVYFEVVTTLALAVGLLMVNWLQPGAGIDLSHASASQAGELLAKKPSGGDLIVHIFPTSIIDAMARGDVLQIVVFTIIFALGVKAAKANQIVDFCQSLSEVMFKYTGYVMKVAPLGVACAMANTVGKYGLDVMVSLGKLVGTLYLALIVFVVFVLGPIMYLAKVPIKKFLAAVKEPFILAFSTTSSEAALPKALQSMESIGVPRPIVSFVLPLGYTFNLDGTTLYLSLAAVFVAQAAGVHMPIEQQILMLLTLMLTSKGVAAVPRASLVILAGTLANFNLPLEGIALILGVDTLMDMARTSVNVFGNCLASVVLAKWEGVMDKGQP</sequence>
<evidence type="ECO:0000256" key="7">
    <source>
        <dbReference type="ARBA" id="ARBA00023136"/>
    </source>
</evidence>
<feature type="transmembrane region" description="Helical" evidence="8">
    <location>
        <begin position="20"/>
        <end position="43"/>
    </location>
</feature>
<dbReference type="Gene3D" id="1.10.3860.10">
    <property type="entry name" value="Sodium:dicarboxylate symporter"/>
    <property type="match status" value="1"/>
</dbReference>
<keyword evidence="2" id="KW-0813">Transport</keyword>
<evidence type="ECO:0000313" key="9">
    <source>
        <dbReference type="EMBL" id="MBN8658792.1"/>
    </source>
</evidence>
<keyword evidence="7 8" id="KW-0472">Membrane</keyword>
<dbReference type="GO" id="GO:0005886">
    <property type="term" value="C:plasma membrane"/>
    <property type="evidence" value="ECO:0007669"/>
    <property type="project" value="UniProtKB-SubCell"/>
</dbReference>
<gene>
    <name evidence="9" type="ORF">J0M35_00400</name>
</gene>
<name>A0A8J7P8H4_9BACT</name>
<dbReference type="Pfam" id="PF00375">
    <property type="entry name" value="SDF"/>
    <property type="match status" value="1"/>
</dbReference>
<feature type="transmembrane region" description="Helical" evidence="8">
    <location>
        <begin position="200"/>
        <end position="222"/>
    </location>
</feature>
<feature type="transmembrane region" description="Helical" evidence="8">
    <location>
        <begin position="55"/>
        <end position="80"/>
    </location>
</feature>
<dbReference type="PANTHER" id="PTHR42865:SF7">
    <property type="entry name" value="PROTON_GLUTAMATE-ASPARTATE SYMPORTER"/>
    <property type="match status" value="1"/>
</dbReference>
<dbReference type="GO" id="GO:0015293">
    <property type="term" value="F:symporter activity"/>
    <property type="evidence" value="ECO:0007669"/>
    <property type="project" value="UniProtKB-KW"/>
</dbReference>
<proteinExistence type="predicted"/>
<dbReference type="SUPFAM" id="SSF118215">
    <property type="entry name" value="Proton glutamate symport protein"/>
    <property type="match status" value="1"/>
</dbReference>
<keyword evidence="6 8" id="KW-1133">Transmembrane helix</keyword>
<evidence type="ECO:0000313" key="10">
    <source>
        <dbReference type="Proteomes" id="UP000664277"/>
    </source>
</evidence>
<dbReference type="InterPro" id="IPR018107">
    <property type="entry name" value="Na-dicarboxylate_symporter_CS"/>
</dbReference>
<accession>A0A8J7P8H4</accession>
<keyword evidence="4 8" id="KW-0812">Transmembrane</keyword>
<dbReference type="GO" id="GO:0006835">
    <property type="term" value="P:dicarboxylic acid transport"/>
    <property type="evidence" value="ECO:0007669"/>
    <property type="project" value="TreeGrafter"/>
</dbReference>
<reference evidence="9" key="1">
    <citation type="submission" date="2021-02" db="EMBL/GenBank/DDBJ databases">
        <title>Genome-Resolved Metagenomics of a Microbial Community Performing Photosynthetic Biological Nutrient Removal.</title>
        <authorList>
            <person name="Mcdaniel E.A."/>
        </authorList>
    </citation>
    <scope>NUCLEOTIDE SEQUENCE</scope>
    <source>
        <strain evidence="9">UWPOB_OBS1</strain>
    </source>
</reference>
<comment type="caution">
    <text evidence="9">The sequence shown here is derived from an EMBL/GenBank/DDBJ whole genome shotgun (WGS) entry which is preliminary data.</text>
</comment>
<evidence type="ECO:0000256" key="3">
    <source>
        <dbReference type="ARBA" id="ARBA00022475"/>
    </source>
</evidence>
<dbReference type="InterPro" id="IPR036458">
    <property type="entry name" value="Na:dicarbo_symporter_sf"/>
</dbReference>
<dbReference type="Proteomes" id="UP000664277">
    <property type="component" value="Unassembled WGS sequence"/>
</dbReference>
<evidence type="ECO:0000256" key="4">
    <source>
        <dbReference type="ARBA" id="ARBA00022692"/>
    </source>
</evidence>
<evidence type="ECO:0000256" key="5">
    <source>
        <dbReference type="ARBA" id="ARBA00022847"/>
    </source>
</evidence>
<dbReference type="PROSITE" id="PS00714">
    <property type="entry name" value="NA_DICARBOXYL_SYMP_2"/>
    <property type="match status" value="1"/>
</dbReference>
<dbReference type="InterPro" id="IPR001991">
    <property type="entry name" value="Na-dicarboxylate_symporter"/>
</dbReference>
<evidence type="ECO:0000256" key="6">
    <source>
        <dbReference type="ARBA" id="ARBA00022989"/>
    </source>
</evidence>
<keyword evidence="5" id="KW-0769">Symport</keyword>
<evidence type="ECO:0000256" key="2">
    <source>
        <dbReference type="ARBA" id="ARBA00022448"/>
    </source>
</evidence>
<keyword evidence="3" id="KW-1003">Cell membrane</keyword>
<feature type="transmembrane region" description="Helical" evidence="8">
    <location>
        <begin position="161"/>
        <end position="179"/>
    </location>
</feature>
<dbReference type="EMBL" id="JAFLCK010000001">
    <property type="protein sequence ID" value="MBN8658792.1"/>
    <property type="molecule type" value="Genomic_DNA"/>
</dbReference>
<protein>
    <submittedName>
        <fullName evidence="9">Cation:dicarboxylase symporter family transporter</fullName>
    </submittedName>
</protein>
<evidence type="ECO:0000256" key="8">
    <source>
        <dbReference type="SAM" id="Phobius"/>
    </source>
</evidence>
<dbReference type="PRINTS" id="PR00173">
    <property type="entry name" value="EDTRNSPORT"/>
</dbReference>